<dbReference type="CDD" id="cd22231">
    <property type="entry name" value="RHH_NikR_HicB-like"/>
    <property type="match status" value="1"/>
</dbReference>
<accession>A0A7T2S356</accession>
<dbReference type="InterPro" id="IPR010985">
    <property type="entry name" value="Ribbon_hlx_hlx"/>
</dbReference>
<name>A0A7T2S356_DELAC</name>
<evidence type="ECO:0000256" key="1">
    <source>
        <dbReference type="ARBA" id="ARBA00008580"/>
    </source>
</evidence>
<dbReference type="EMBL" id="CP065668">
    <property type="protein sequence ID" value="QPS08073.1"/>
    <property type="molecule type" value="Genomic_DNA"/>
</dbReference>
<dbReference type="PANTHER" id="PTHR36582">
    <property type="entry name" value="ANTITOXIN PARD"/>
    <property type="match status" value="1"/>
</dbReference>
<gene>
    <name evidence="2" type="ORF">I6G66_28070</name>
</gene>
<protein>
    <submittedName>
        <fullName evidence="2">Type II toxin-antitoxin system ParD family antitoxin</fullName>
    </submittedName>
</protein>
<dbReference type="AlphaFoldDB" id="A0A7T2S356"/>
<evidence type="ECO:0000313" key="2">
    <source>
        <dbReference type="EMBL" id="QPS08073.1"/>
    </source>
</evidence>
<dbReference type="RefSeq" id="WP_183019783.1">
    <property type="nucleotide sequence ID" value="NZ_CP065668.1"/>
</dbReference>
<dbReference type="NCBIfam" id="TIGR02606">
    <property type="entry name" value="antidote_CC2985"/>
    <property type="match status" value="1"/>
</dbReference>
<dbReference type="InterPro" id="IPR022789">
    <property type="entry name" value="ParD"/>
</dbReference>
<comment type="similarity">
    <text evidence="1">Belongs to the ParD antitoxin family.</text>
</comment>
<proteinExistence type="inferred from homology"/>
<dbReference type="SUPFAM" id="SSF47598">
    <property type="entry name" value="Ribbon-helix-helix"/>
    <property type="match status" value="1"/>
</dbReference>
<dbReference type="Proteomes" id="UP000594778">
    <property type="component" value="Chromosome"/>
</dbReference>
<evidence type="ECO:0000313" key="3">
    <source>
        <dbReference type="Proteomes" id="UP000594778"/>
    </source>
</evidence>
<dbReference type="Gene3D" id="1.10.1220.10">
    <property type="entry name" value="Met repressor-like"/>
    <property type="match status" value="1"/>
</dbReference>
<dbReference type="InterPro" id="IPR013321">
    <property type="entry name" value="Arc_rbn_hlx_hlx"/>
</dbReference>
<dbReference type="GO" id="GO:0006355">
    <property type="term" value="P:regulation of DNA-templated transcription"/>
    <property type="evidence" value="ECO:0007669"/>
    <property type="project" value="InterPro"/>
</dbReference>
<reference evidence="2 3" key="1">
    <citation type="submission" date="2020-12" db="EMBL/GenBank/DDBJ databases">
        <title>FDA dAtabase for Regulatory Grade micrObial Sequences (FDA-ARGOS): Supporting development and validation of Infectious Disease Dx tests.</title>
        <authorList>
            <person name="Sproer C."/>
            <person name="Gronow S."/>
            <person name="Severitt S."/>
            <person name="Schroder I."/>
            <person name="Tallon L."/>
            <person name="Sadzewicz L."/>
            <person name="Zhao X."/>
            <person name="Boylan J."/>
            <person name="Ott S."/>
            <person name="Bowen H."/>
            <person name="Vavikolanu K."/>
            <person name="Mehta A."/>
            <person name="Aluvathingal J."/>
            <person name="Nadendla S."/>
            <person name="Lowell S."/>
            <person name="Myers T."/>
            <person name="Yan Y."/>
            <person name="Sichtig H."/>
        </authorList>
    </citation>
    <scope>NUCLEOTIDE SEQUENCE [LARGE SCALE GENOMIC DNA]</scope>
    <source>
        <strain evidence="2 3">FDAARGOS_909</strain>
    </source>
</reference>
<sequence>MSTMNISLPDTLKSFVDEQVRQRGYGTSSEYVRELIRRDQERLQLRNLMLAGAGSAPAAVVDAGYFDGLRERAKASR</sequence>
<organism evidence="2 3">
    <name type="scientific">Delftia acidovorans</name>
    <name type="common">Pseudomonas acidovorans</name>
    <name type="synonym">Comamonas acidovorans</name>
    <dbReference type="NCBI Taxonomy" id="80866"/>
    <lineage>
        <taxon>Bacteria</taxon>
        <taxon>Pseudomonadati</taxon>
        <taxon>Pseudomonadota</taxon>
        <taxon>Betaproteobacteria</taxon>
        <taxon>Burkholderiales</taxon>
        <taxon>Comamonadaceae</taxon>
        <taxon>Delftia</taxon>
    </lineage>
</organism>
<dbReference type="PANTHER" id="PTHR36582:SF2">
    <property type="entry name" value="ANTITOXIN PARD"/>
    <property type="match status" value="1"/>
</dbReference>